<feature type="compositionally biased region" description="Basic residues" evidence="1">
    <location>
        <begin position="1324"/>
        <end position="1333"/>
    </location>
</feature>
<feature type="compositionally biased region" description="Polar residues" evidence="1">
    <location>
        <begin position="1782"/>
        <end position="1794"/>
    </location>
</feature>
<feature type="region of interest" description="Disordered" evidence="1">
    <location>
        <begin position="1611"/>
        <end position="1657"/>
    </location>
</feature>
<feature type="compositionally biased region" description="Acidic residues" evidence="1">
    <location>
        <begin position="549"/>
        <end position="559"/>
    </location>
</feature>
<feature type="region of interest" description="Disordered" evidence="1">
    <location>
        <begin position="1139"/>
        <end position="1255"/>
    </location>
</feature>
<reference evidence="3" key="1">
    <citation type="submission" date="2021-12" db="EMBL/GenBank/DDBJ databases">
        <authorList>
            <person name="Zaccaron A."/>
            <person name="Stergiopoulos I."/>
        </authorList>
    </citation>
    <scope>NUCLEOTIDE SEQUENCE</scope>
    <source>
        <strain evidence="3">Race5_Kim</strain>
    </source>
</reference>
<dbReference type="KEGG" id="ffu:CLAFUR5_07544"/>
<feature type="compositionally biased region" description="Polar residues" evidence="1">
    <location>
        <begin position="987"/>
        <end position="1010"/>
    </location>
</feature>
<feature type="compositionally biased region" description="Acidic residues" evidence="1">
    <location>
        <begin position="450"/>
        <end position="462"/>
    </location>
</feature>
<feature type="compositionally biased region" description="Polar residues" evidence="1">
    <location>
        <begin position="1298"/>
        <end position="1320"/>
    </location>
</feature>
<dbReference type="OMA" id="RARMSYG"/>
<evidence type="ECO:0000256" key="1">
    <source>
        <dbReference type="SAM" id="MobiDB-lite"/>
    </source>
</evidence>
<dbReference type="PROSITE" id="PS00018">
    <property type="entry name" value="EF_HAND_1"/>
    <property type="match status" value="1"/>
</dbReference>
<evidence type="ECO:0000313" key="3">
    <source>
        <dbReference type="EMBL" id="UJO18566.1"/>
    </source>
</evidence>
<dbReference type="GeneID" id="71987422"/>
<feature type="compositionally biased region" description="Basic and acidic residues" evidence="1">
    <location>
        <begin position="380"/>
        <end position="389"/>
    </location>
</feature>
<feature type="compositionally biased region" description="Polar residues" evidence="1">
    <location>
        <begin position="1362"/>
        <end position="1381"/>
    </location>
</feature>
<dbReference type="GO" id="GO:0000723">
    <property type="term" value="P:telomere maintenance"/>
    <property type="evidence" value="ECO:0007669"/>
    <property type="project" value="InterPro"/>
</dbReference>
<name>A0A9Q8LJH5_PASFU</name>
<keyword evidence="4" id="KW-1185">Reference proteome</keyword>
<feature type="compositionally biased region" description="Acidic residues" evidence="1">
    <location>
        <begin position="1619"/>
        <end position="1633"/>
    </location>
</feature>
<dbReference type="InterPro" id="IPR011564">
    <property type="entry name" value="Telomer_end-bd_POT1/Cdc13"/>
</dbReference>
<feature type="region of interest" description="Disordered" evidence="1">
    <location>
        <begin position="749"/>
        <end position="1119"/>
    </location>
</feature>
<feature type="compositionally biased region" description="Polar residues" evidence="1">
    <location>
        <begin position="1043"/>
        <end position="1068"/>
    </location>
</feature>
<protein>
    <recommendedName>
        <fullName evidence="2">Telomeric single stranded DNA binding POT1/Cdc13 domain-containing protein</fullName>
    </recommendedName>
</protein>
<sequence length="1871" mass="201468">MATSSIASLSPSEPPPADQSIRAIVSLLWPYSSSTKQCAFLLAEPDFRSRSHRGQIRVRFQGASAQAVAKGQIGIGDEVVLELRGASWAAESSNVVTPGKSVEGELLFRRELALRLVKKADGLEAGVSINVSETTPPPEEHDVNTTPARPIPSYLRAGLGRADAVPIYSSPAFVSRMRLSGGDNTSWDPFADVDRELEAELANPRKKQRISFGGDLKWKFAGRTPSPEKEDVPMTTVVAEPDNQVAAAEVQSALVHTLDHEDDTQTSRQATSEPETLADQPAVATNSTRSSVMAPPPLPHLEMPFQSTLPGILNQPQTSSDPDTGPHTPKLQPVPSSALPLPSPFPAEAKQLHIEASSATTAANERENVRLAAGPIPNGKDAEAIERSGHVPLRTEASQDLLNAVEEDDDEDEYHQPILPGQPSFSSSVASTVPPEQASGVFRDSRSDYNDDDDNDSDDQYEDSNAQRHRVPHPEYGSDTEEDEEMYSQYTQQRDAGLEQAASDHEDPDNGDQVDADDIEEVIEDMGEPPDSDDSDEGEASGASSQLAESDDNDLEDIDDQPRIRSALVGLSSDPVDAPLESGPDRAQPDETEQSVPVVQDFSGASAPSAKSITGDNTIKLSQVGNALSSTFAEVPETRSAAQVPIHTPARPPPGLFSLDGTADSLRVRTSTPQSERDRIMKKTYSSLFGFAKSPSPEKTQPPLLDFGTPTPASSSNGLSRIAKDRFAAAGLSVEETSLEKQPILSHAKIEGIQSPAATTATSATETPLKEMSVPARATVADTQTLRSDAAASVTSPQPKQMPVPTRATVQDTQSTSDKSFAKTDGVENDGGTISKSVMKDDAANAFEESNAATEETGQSLPLCDVDDGSLLEAVHNAAPKIHEQDEQDKVLVERSPMVEETPIDRLQEAEAQETPEQGRRQAEDSVPDGVAINPSLAAAMATKPDDTALAGGSTMEVPASSAPRPSQVEVIDLGDSSDADEDTQDTKPIQESTVQPSQSANHMASTASDQDIGGNVDAEATTRQQDFERLLSQAEAPRQHGQESVTQISQGSMLQSDMLDTTQTTVDGRSEIATPDMDEYDTIVPDTSHDESMGVFQGQPNFFDDQMHGQEFEGNAAPQLTQQTDRFNYDLSFQSTTSIATDNSDHHQGITTQREGVAESGQETLSEQDDSRGIGSQGTVREAGSPSTALANTEQQVVSLPSAPIHEMPQDQPMSDGTGNEHHAQGSEPRAGRSTHDVKMHDGELRSSFVGETLAQYPQRQPDVVLGSSFESLQSTAVPSEDFATDVRSLREAAQLAESQLPVSQRSSSEQSLTPTADTTRQHEHRSSHHAGSHSALPISPEDSQHRLESQPFETQLPFESVQSALPSTPQLTQGDSLTGQDIAVIVDPATGDTDAARADEAPPTSPRQTRSSQRGALVEGLQSSGKKSSTRKSSRKSQAQSQDMREGGVEEASSAVPHKPITRQSSLDRPITPPPHKQRSQETALKKNMLSPETKMPVRRSPRKAQTQPESQEVADARSIAASDVIEYSTDHKSAVSVETAHVTRSSKKVAKTTSRSQGTTRDPEDEVAVQSTSAHIDDSPLPKTPARRSMTSRISAVPAVISNWFSPRRSTRLEPDPEPEAEAEIEDDMEAEVKQGKDEVEIETKPSPRRRKSNGVVTNLSYYMPLSSISDKLNTSSQTYGSNTLDVMAVVVDETSKPQRAKSGPRDHFTIFKITDPSLDTGSSTSVEVFKHWHATLPSAQVGDVILLRSFLVKSKKRQPYLLSGDESAWCVWRYTEGEPSSTMSSSQKGTPTKAKRMRDRNGSFSIEIKGPPVEYNRPQELQRAEELRAWWLEAQGGPDAAANADADPDGVPASQGSGRKTRSQQKL</sequence>
<feature type="compositionally biased region" description="Basic and acidic residues" evidence="1">
    <location>
        <begin position="881"/>
        <end position="893"/>
    </location>
</feature>
<feature type="compositionally biased region" description="Basic and acidic residues" evidence="1">
    <location>
        <begin position="1634"/>
        <end position="1649"/>
    </location>
</feature>
<feature type="compositionally biased region" description="Basic and acidic residues" evidence="1">
    <location>
        <begin position="1220"/>
        <end position="1246"/>
    </location>
</feature>
<dbReference type="GO" id="GO:0003677">
    <property type="term" value="F:DNA binding"/>
    <property type="evidence" value="ECO:0007669"/>
    <property type="project" value="InterPro"/>
</dbReference>
<feature type="compositionally biased region" description="Polar residues" evidence="1">
    <location>
        <begin position="808"/>
        <end position="819"/>
    </location>
</feature>
<dbReference type="RefSeq" id="XP_047762932.1">
    <property type="nucleotide sequence ID" value="XM_047906692.1"/>
</dbReference>
<dbReference type="EMBL" id="CP090168">
    <property type="protein sequence ID" value="UJO18566.1"/>
    <property type="molecule type" value="Genomic_DNA"/>
</dbReference>
<feature type="domain" description="Telomeric single stranded DNA binding POT1/Cdc13" evidence="2">
    <location>
        <begin position="1666"/>
        <end position="1806"/>
    </location>
</feature>
<dbReference type="InterPro" id="IPR018247">
    <property type="entry name" value="EF_Hand_1_Ca_BS"/>
</dbReference>
<feature type="compositionally biased region" description="Polar residues" evidence="1">
    <location>
        <begin position="1554"/>
        <end position="1563"/>
    </location>
</feature>
<dbReference type="SUPFAM" id="SSF50249">
    <property type="entry name" value="Nucleic acid-binding proteins"/>
    <property type="match status" value="1"/>
</dbReference>
<feature type="compositionally biased region" description="Polar residues" evidence="1">
    <location>
        <begin position="851"/>
        <end position="860"/>
    </location>
</feature>
<dbReference type="SMART" id="SM00976">
    <property type="entry name" value="Telo_bind"/>
    <property type="match status" value="1"/>
</dbReference>
<dbReference type="Pfam" id="PF02765">
    <property type="entry name" value="POT1"/>
    <property type="match status" value="1"/>
</dbReference>
<feature type="compositionally biased region" description="Low complexity" evidence="1">
    <location>
        <begin position="757"/>
        <end position="767"/>
    </location>
</feature>
<feature type="region of interest" description="Disordered" evidence="1">
    <location>
        <begin position="1782"/>
        <end position="1822"/>
    </location>
</feature>
<feature type="compositionally biased region" description="Polar residues" evidence="1">
    <location>
        <begin position="305"/>
        <end position="322"/>
    </location>
</feature>
<feature type="region of interest" description="Disordered" evidence="1">
    <location>
        <begin position="1836"/>
        <end position="1871"/>
    </location>
</feature>
<feature type="compositionally biased region" description="Acidic residues" evidence="1">
    <location>
        <begin position="506"/>
        <end position="539"/>
    </location>
</feature>
<feature type="compositionally biased region" description="Low complexity" evidence="1">
    <location>
        <begin position="331"/>
        <end position="340"/>
    </location>
</feature>
<dbReference type="GO" id="GO:0000781">
    <property type="term" value="C:chromosome, telomeric region"/>
    <property type="evidence" value="ECO:0007669"/>
    <property type="project" value="InterPro"/>
</dbReference>
<feature type="compositionally biased region" description="Polar residues" evidence="1">
    <location>
        <begin position="781"/>
        <end position="799"/>
    </location>
</feature>
<proteinExistence type="predicted"/>
<feature type="region of interest" description="Disordered" evidence="1">
    <location>
        <begin position="259"/>
        <end position="348"/>
    </location>
</feature>
<feature type="region of interest" description="Disordered" evidence="1">
    <location>
        <begin position="130"/>
        <end position="149"/>
    </location>
</feature>
<accession>A0A9Q8LJH5</accession>
<feature type="compositionally biased region" description="Polar residues" evidence="1">
    <location>
        <begin position="1186"/>
        <end position="1200"/>
    </location>
</feature>
<reference evidence="3" key="2">
    <citation type="journal article" date="2022" name="Microb. Genom.">
        <title>A chromosome-scale genome assembly of the tomato pathogen Cladosporium fulvum reveals a compartmentalized genome architecture and the presence of a dispensable chromosome.</title>
        <authorList>
            <person name="Zaccaron A.Z."/>
            <person name="Chen L.H."/>
            <person name="Samaras A."/>
            <person name="Stergiopoulos I."/>
        </authorList>
    </citation>
    <scope>NUCLEOTIDE SEQUENCE</scope>
    <source>
        <strain evidence="3">Race5_Kim</strain>
    </source>
</reference>
<feature type="region of interest" description="Disordered" evidence="1">
    <location>
        <begin position="638"/>
        <end position="720"/>
    </location>
</feature>
<dbReference type="OrthoDB" id="5363079at2759"/>
<organism evidence="3 4">
    <name type="scientific">Passalora fulva</name>
    <name type="common">Tomato leaf mold</name>
    <name type="synonym">Cladosporium fulvum</name>
    <dbReference type="NCBI Taxonomy" id="5499"/>
    <lineage>
        <taxon>Eukaryota</taxon>
        <taxon>Fungi</taxon>
        <taxon>Dikarya</taxon>
        <taxon>Ascomycota</taxon>
        <taxon>Pezizomycotina</taxon>
        <taxon>Dothideomycetes</taxon>
        <taxon>Dothideomycetidae</taxon>
        <taxon>Mycosphaerellales</taxon>
        <taxon>Mycosphaerellaceae</taxon>
        <taxon>Fulvia</taxon>
    </lineage>
</organism>
<dbReference type="CDD" id="cd04497">
    <property type="entry name" value="hPOT1_OB1_like"/>
    <property type="match status" value="1"/>
</dbReference>
<gene>
    <name evidence="3" type="ORF">CLAFUR5_07544</name>
</gene>
<feature type="compositionally biased region" description="Low complexity" evidence="1">
    <location>
        <begin position="1838"/>
        <end position="1857"/>
    </location>
</feature>
<feature type="region of interest" description="Disordered" evidence="1">
    <location>
        <begin position="1296"/>
        <end position="1591"/>
    </location>
</feature>
<feature type="region of interest" description="Disordered" evidence="1">
    <location>
        <begin position="372"/>
        <end position="616"/>
    </location>
</feature>
<dbReference type="InterPro" id="IPR012340">
    <property type="entry name" value="NA-bd_OB-fold"/>
</dbReference>
<evidence type="ECO:0000313" key="4">
    <source>
        <dbReference type="Proteomes" id="UP000756132"/>
    </source>
</evidence>
<evidence type="ECO:0000259" key="2">
    <source>
        <dbReference type="SMART" id="SM00976"/>
    </source>
</evidence>
<dbReference type="Proteomes" id="UP000756132">
    <property type="component" value="Chromosome 6"/>
</dbReference>
<dbReference type="Gene3D" id="2.40.50.140">
    <property type="entry name" value="Nucleic acid-binding proteins"/>
    <property type="match status" value="1"/>
</dbReference>